<gene>
    <name evidence="2" type="ordered locus">YPA_2305</name>
</gene>
<dbReference type="RefSeq" id="WP_002216979.1">
    <property type="nucleotide sequence ID" value="NC_008150.1"/>
</dbReference>
<dbReference type="HOGENOM" id="CLU_150738_1_0_6"/>
<name>A0A0E1NT96_YERPA</name>
<dbReference type="InterPro" id="IPR010665">
    <property type="entry name" value="DUF1240"/>
</dbReference>
<dbReference type="KEGG" id="ypa:YPA_2305"/>
<dbReference type="Pfam" id="PF06836">
    <property type="entry name" value="DUF1240"/>
    <property type="match status" value="1"/>
</dbReference>
<dbReference type="GeneID" id="57975822"/>
<reference evidence="2 3" key="1">
    <citation type="journal article" date="2006" name="J. Bacteriol.">
        <title>Complete genome sequence of Yersinia pestis strains Antiqua and Nepal516: evidence of gene reduction in an emerging pathogen.</title>
        <authorList>
            <person name="Chain P.S."/>
            <person name="Hu P."/>
            <person name="Malfatti S.A."/>
            <person name="Radnedge L."/>
            <person name="Larimer F."/>
            <person name="Vergez L.M."/>
            <person name="Worsham P."/>
            <person name="Chu M.C."/>
            <person name="Andersen G.L."/>
        </authorList>
    </citation>
    <scope>NUCLEOTIDE SEQUENCE [LARGE SCALE GENOMIC DNA]</scope>
    <source>
        <strain evidence="2 3">Antiqua</strain>
    </source>
</reference>
<keyword evidence="1" id="KW-1133">Transmembrane helix</keyword>
<organism evidence="2 3">
    <name type="scientific">Yersinia pestis bv. Antiqua (strain Antiqua)</name>
    <dbReference type="NCBI Taxonomy" id="360102"/>
    <lineage>
        <taxon>Bacteria</taxon>
        <taxon>Pseudomonadati</taxon>
        <taxon>Pseudomonadota</taxon>
        <taxon>Gammaproteobacteria</taxon>
        <taxon>Enterobacterales</taxon>
        <taxon>Yersiniaceae</taxon>
        <taxon>Yersinia</taxon>
    </lineage>
</organism>
<feature type="transmembrane region" description="Helical" evidence="1">
    <location>
        <begin position="6"/>
        <end position="33"/>
    </location>
</feature>
<dbReference type="Proteomes" id="UP000001971">
    <property type="component" value="Chromosome"/>
</dbReference>
<evidence type="ECO:0000313" key="2">
    <source>
        <dbReference type="EMBL" id="ABG14270.1"/>
    </source>
</evidence>
<evidence type="ECO:0008006" key="4">
    <source>
        <dbReference type="Google" id="ProtNLM"/>
    </source>
</evidence>
<evidence type="ECO:0000313" key="3">
    <source>
        <dbReference type="Proteomes" id="UP000001971"/>
    </source>
</evidence>
<accession>A0A0E1NT96</accession>
<feature type="transmembrane region" description="Helical" evidence="1">
    <location>
        <begin position="78"/>
        <end position="100"/>
    </location>
</feature>
<dbReference type="PATRIC" id="fig|360102.15.peg.947"/>
<keyword evidence="1" id="KW-0472">Membrane</keyword>
<dbReference type="AlphaFoldDB" id="A0A0E1NT96"/>
<proteinExistence type="predicted"/>
<sequence>MKNRPFNILFGMIIFSVVLFMMYLVFLCLISLIRMEDKITFSSSIVICLISSPLLFYATAGSVYIFVFNKEPKFNKMIVKYLTMLAIASFIMSFPISFYVDYKLKSNGYVVCDKISWMSPNFYVRDLSLCR</sequence>
<feature type="transmembrane region" description="Helical" evidence="1">
    <location>
        <begin position="45"/>
        <end position="66"/>
    </location>
</feature>
<protein>
    <recommendedName>
        <fullName evidence="4">DUF1240 domain-containing protein</fullName>
    </recommendedName>
</protein>
<evidence type="ECO:0000256" key="1">
    <source>
        <dbReference type="SAM" id="Phobius"/>
    </source>
</evidence>
<dbReference type="EMBL" id="CP000308">
    <property type="protein sequence ID" value="ABG14270.1"/>
    <property type="molecule type" value="Genomic_DNA"/>
</dbReference>
<keyword evidence="1" id="KW-0812">Transmembrane</keyword>